<dbReference type="EMBL" id="JBHSWN010000001">
    <property type="protein sequence ID" value="MFC6791798.1"/>
    <property type="molecule type" value="Genomic_DNA"/>
</dbReference>
<organism evidence="3 4">
    <name type="scientific">Methylobacterium komagatae</name>
    <dbReference type="NCBI Taxonomy" id="374425"/>
    <lineage>
        <taxon>Bacteria</taxon>
        <taxon>Pseudomonadati</taxon>
        <taxon>Pseudomonadota</taxon>
        <taxon>Alphaproteobacteria</taxon>
        <taxon>Hyphomicrobiales</taxon>
        <taxon>Methylobacteriaceae</taxon>
        <taxon>Methylobacterium</taxon>
    </lineage>
</organism>
<dbReference type="Proteomes" id="UP001596292">
    <property type="component" value="Unassembled WGS sequence"/>
</dbReference>
<keyword evidence="4" id="KW-1185">Reference proteome</keyword>
<feature type="chain" id="PRO_5045181883" evidence="2">
    <location>
        <begin position="25"/>
        <end position="163"/>
    </location>
</feature>
<evidence type="ECO:0000256" key="2">
    <source>
        <dbReference type="SAM" id="SignalP"/>
    </source>
</evidence>
<proteinExistence type="predicted"/>
<name>A0ABW2BMV7_9HYPH</name>
<feature type="signal peptide" evidence="2">
    <location>
        <begin position="1"/>
        <end position="24"/>
    </location>
</feature>
<dbReference type="RefSeq" id="WP_378972993.1">
    <property type="nucleotide sequence ID" value="NZ_JBHSWN010000001.1"/>
</dbReference>
<feature type="compositionally biased region" description="Low complexity" evidence="1">
    <location>
        <begin position="76"/>
        <end position="99"/>
    </location>
</feature>
<sequence>MVRSFVSVALLGAALGVASSPASALTVTECSAKYQAAKQGGTLNGQKWNDFRKAECGANAAPAAAPAASTVPNPMAPGGNKAASPAPAPSAVAPKPTPAAVGTTAGFPAKVDPKYASEPAGKQRMHTCLDSYNAAKAAGTLGDLKWIQKGGGYYSECNKRLKS</sequence>
<reference evidence="4" key="1">
    <citation type="journal article" date="2019" name="Int. J. Syst. Evol. Microbiol.">
        <title>The Global Catalogue of Microorganisms (GCM) 10K type strain sequencing project: providing services to taxonomists for standard genome sequencing and annotation.</title>
        <authorList>
            <consortium name="The Broad Institute Genomics Platform"/>
            <consortium name="The Broad Institute Genome Sequencing Center for Infectious Disease"/>
            <person name="Wu L."/>
            <person name="Ma J."/>
        </authorList>
    </citation>
    <scope>NUCLEOTIDE SEQUENCE [LARGE SCALE GENOMIC DNA]</scope>
    <source>
        <strain evidence="4">CCUG 48316</strain>
    </source>
</reference>
<feature type="region of interest" description="Disordered" evidence="1">
    <location>
        <begin position="63"/>
        <end position="99"/>
    </location>
</feature>
<gene>
    <name evidence="3" type="ORF">ACFQE0_20685</name>
</gene>
<accession>A0ABW2BMV7</accession>
<evidence type="ECO:0000313" key="3">
    <source>
        <dbReference type="EMBL" id="MFC6791798.1"/>
    </source>
</evidence>
<keyword evidence="2" id="KW-0732">Signal</keyword>
<comment type="caution">
    <text evidence="3">The sequence shown here is derived from an EMBL/GenBank/DDBJ whole genome shotgun (WGS) entry which is preliminary data.</text>
</comment>
<protein>
    <submittedName>
        <fullName evidence="3">Uncharacterized protein</fullName>
    </submittedName>
</protein>
<evidence type="ECO:0000313" key="4">
    <source>
        <dbReference type="Proteomes" id="UP001596292"/>
    </source>
</evidence>
<evidence type="ECO:0000256" key="1">
    <source>
        <dbReference type="SAM" id="MobiDB-lite"/>
    </source>
</evidence>